<dbReference type="InterPro" id="IPR032675">
    <property type="entry name" value="LRR_dom_sf"/>
</dbReference>
<dbReference type="PANTHER" id="PTHR31900">
    <property type="entry name" value="F-BOX/RNI SUPERFAMILY PROTEIN-RELATED"/>
    <property type="match status" value="1"/>
</dbReference>
<protein>
    <submittedName>
        <fullName evidence="1">Uncharacterized protein</fullName>
    </submittedName>
</protein>
<gene>
    <name evidence="1" type="ORF">WN944_004404</name>
</gene>
<keyword evidence="2" id="KW-1185">Reference proteome</keyword>
<comment type="caution">
    <text evidence="1">The sequence shown here is derived from an EMBL/GenBank/DDBJ whole genome shotgun (WGS) entry which is preliminary data.</text>
</comment>
<reference evidence="1 2" key="1">
    <citation type="submission" date="2024-05" db="EMBL/GenBank/DDBJ databases">
        <title>Haplotype-resolved chromosome-level genome assembly of Huyou (Citrus changshanensis).</title>
        <authorList>
            <person name="Miao C."/>
            <person name="Chen W."/>
            <person name="Wu Y."/>
            <person name="Wang L."/>
            <person name="Zhao S."/>
            <person name="Grierson D."/>
            <person name="Xu C."/>
            <person name="Chen K."/>
        </authorList>
    </citation>
    <scope>NUCLEOTIDE SEQUENCE [LARGE SCALE GENOMIC DNA]</scope>
    <source>
        <strain evidence="1">01-14</strain>
        <tissue evidence="1">Leaf</tissue>
    </source>
</reference>
<dbReference type="SUPFAM" id="SSF52047">
    <property type="entry name" value="RNI-like"/>
    <property type="match status" value="1"/>
</dbReference>
<evidence type="ECO:0000313" key="1">
    <source>
        <dbReference type="EMBL" id="KAK9193707.1"/>
    </source>
</evidence>
<dbReference type="AlphaFoldDB" id="A0AAP0QGB1"/>
<name>A0AAP0QGB1_9ROSI</name>
<sequence>MQKFFSSCPTLEELTIEGILHPRDNVQTINIIVQTLKRLSISVFVMQGYVSERIFEIRTPNLEYLSIIANSLAYFVLDEIPFLKKAFVLVEFNVLRRNSSGIFENDARSALELVKRIKSTKILSLPDSMTVFPALNIFSGYQFLNVLIFCTPDLVLSFVLNNNLPTFSNLISLELHIDSCFGWKLLTPFLKSSPSLKVLNLDFSKAKQGCPVSSSGVPYGSVPVVVIMASIFFNTYKMAPDVVALSRMDSIINGSTQRG</sequence>
<dbReference type="PANTHER" id="PTHR31900:SF34">
    <property type="entry name" value="EMB|CAB62440.1-RELATED"/>
    <property type="match status" value="1"/>
</dbReference>
<dbReference type="Proteomes" id="UP001428341">
    <property type="component" value="Unassembled WGS sequence"/>
</dbReference>
<dbReference type="Gene3D" id="3.80.10.10">
    <property type="entry name" value="Ribonuclease Inhibitor"/>
    <property type="match status" value="1"/>
</dbReference>
<dbReference type="InterPro" id="IPR050232">
    <property type="entry name" value="FBL13/AtMIF1-like"/>
</dbReference>
<evidence type="ECO:0000313" key="2">
    <source>
        <dbReference type="Proteomes" id="UP001428341"/>
    </source>
</evidence>
<proteinExistence type="predicted"/>
<accession>A0AAP0QGB1</accession>
<organism evidence="1 2">
    <name type="scientific">Citrus x changshan-huyou</name>
    <dbReference type="NCBI Taxonomy" id="2935761"/>
    <lineage>
        <taxon>Eukaryota</taxon>
        <taxon>Viridiplantae</taxon>
        <taxon>Streptophyta</taxon>
        <taxon>Embryophyta</taxon>
        <taxon>Tracheophyta</taxon>
        <taxon>Spermatophyta</taxon>
        <taxon>Magnoliopsida</taxon>
        <taxon>eudicotyledons</taxon>
        <taxon>Gunneridae</taxon>
        <taxon>Pentapetalae</taxon>
        <taxon>rosids</taxon>
        <taxon>malvids</taxon>
        <taxon>Sapindales</taxon>
        <taxon>Rutaceae</taxon>
        <taxon>Aurantioideae</taxon>
        <taxon>Citrus</taxon>
    </lineage>
</organism>
<dbReference type="EMBL" id="JBCGBO010000006">
    <property type="protein sequence ID" value="KAK9193707.1"/>
    <property type="molecule type" value="Genomic_DNA"/>
</dbReference>